<dbReference type="Pfam" id="PF00134">
    <property type="entry name" value="Cyclin_N"/>
    <property type="match status" value="1"/>
</dbReference>
<keyword evidence="5" id="KW-0732">Signal</keyword>
<feature type="domain" description="Cyclin C-terminal" evidence="7">
    <location>
        <begin position="218"/>
        <end position="326"/>
    </location>
</feature>
<keyword evidence="2" id="KW-0195">Cyclin</keyword>
<evidence type="ECO:0000259" key="7">
    <source>
        <dbReference type="Pfam" id="PF02984"/>
    </source>
</evidence>
<gene>
    <name evidence="8" type="ORF">ACMD2_13792</name>
</gene>
<feature type="compositionally biased region" description="Low complexity" evidence="4">
    <location>
        <begin position="29"/>
        <end position="42"/>
    </location>
</feature>
<evidence type="ECO:0000256" key="4">
    <source>
        <dbReference type="SAM" id="MobiDB-lite"/>
    </source>
</evidence>
<dbReference type="InterPro" id="IPR004367">
    <property type="entry name" value="Cyclin_C-dom"/>
</dbReference>
<dbReference type="STRING" id="4615.A0A199V2E6"/>
<accession>A0A199V2E6</accession>
<dbReference type="CDD" id="cd20544">
    <property type="entry name" value="CYCLIN_AtCycD-like_rpt2"/>
    <property type="match status" value="1"/>
</dbReference>
<comment type="caution">
    <text evidence="8">The sequence shown here is derived from an EMBL/GenBank/DDBJ whole genome shotgun (WGS) entry which is preliminary data.</text>
</comment>
<name>A0A199V2E6_ANACO</name>
<dbReference type="InterPro" id="IPR006671">
    <property type="entry name" value="Cyclin_N"/>
</dbReference>
<dbReference type="AlphaFoldDB" id="A0A199V2E6"/>
<dbReference type="GO" id="GO:0051301">
    <property type="term" value="P:cell division"/>
    <property type="evidence" value="ECO:0007669"/>
    <property type="project" value="UniProtKB-KW"/>
</dbReference>
<dbReference type="InterPro" id="IPR036915">
    <property type="entry name" value="Cyclin-like_sf"/>
</dbReference>
<dbReference type="Gene3D" id="1.10.472.10">
    <property type="entry name" value="Cyclin-like"/>
    <property type="match status" value="2"/>
</dbReference>
<feature type="chain" id="PRO_5008285617" evidence="5">
    <location>
        <begin position="17"/>
        <end position="378"/>
    </location>
</feature>
<feature type="region of interest" description="Disordered" evidence="4">
    <location>
        <begin position="342"/>
        <end position="378"/>
    </location>
</feature>
<evidence type="ECO:0000256" key="3">
    <source>
        <dbReference type="ARBA" id="ARBA00023306"/>
    </source>
</evidence>
<evidence type="ECO:0000256" key="1">
    <source>
        <dbReference type="ARBA" id="ARBA00022618"/>
    </source>
</evidence>
<feature type="domain" description="Cyclin N-terminal" evidence="6">
    <location>
        <begin position="84"/>
        <end position="216"/>
    </location>
</feature>
<evidence type="ECO:0000256" key="2">
    <source>
        <dbReference type="ARBA" id="ARBA00023127"/>
    </source>
</evidence>
<sequence length="378" mass="40400">MAPSSLLLLLLDPLYCQEDNAELDDLPDETATTTTTTTTTALAPPPPSTQSDPAKEDLPELFASLRAKERRGGGAGGGPAAAAAARAEVAGWAARAAERQGFSALTALLAVDYLDRCFFGVGGGGGGVMAARGGRGERPWMGRLAAVACLALAAKVEETQVPLLLDLQLGSVEEEELEEEEEEEEGGRECCRYLFEARTVRRMELLVLSALSWRMNPVTPLSYIHPLLPFFSPKTSAASARLRRCEALLVSVATDWRWVSYSPSVWAAAVILYTSEEYGETHRLVALLNAPKNEVQECYQLILEQNGGDGNGRKRKKLHALFSNHSAPPSPTGVVGSCFSCETSSTSGAGDYSVSSSPEPPPRKRPNCIAAEEDGDGE</sequence>
<feature type="region of interest" description="Disordered" evidence="4">
    <location>
        <begin position="21"/>
        <end position="55"/>
    </location>
</feature>
<feature type="signal peptide" evidence="5">
    <location>
        <begin position="1"/>
        <end position="16"/>
    </location>
</feature>
<dbReference type="PANTHER" id="PTHR10177">
    <property type="entry name" value="CYCLINS"/>
    <property type="match status" value="1"/>
</dbReference>
<keyword evidence="1" id="KW-0132">Cell division</keyword>
<dbReference type="Pfam" id="PF02984">
    <property type="entry name" value="Cyclin_C"/>
    <property type="match status" value="1"/>
</dbReference>
<dbReference type="Proteomes" id="UP000092600">
    <property type="component" value="Unassembled WGS sequence"/>
</dbReference>
<evidence type="ECO:0000313" key="9">
    <source>
        <dbReference type="Proteomes" id="UP000092600"/>
    </source>
</evidence>
<evidence type="ECO:0000313" key="8">
    <source>
        <dbReference type="EMBL" id="OAY71158.1"/>
    </source>
</evidence>
<organism evidence="8 9">
    <name type="scientific">Ananas comosus</name>
    <name type="common">Pineapple</name>
    <name type="synonym">Ananas ananas</name>
    <dbReference type="NCBI Taxonomy" id="4615"/>
    <lineage>
        <taxon>Eukaryota</taxon>
        <taxon>Viridiplantae</taxon>
        <taxon>Streptophyta</taxon>
        <taxon>Embryophyta</taxon>
        <taxon>Tracheophyta</taxon>
        <taxon>Spermatophyta</taxon>
        <taxon>Magnoliopsida</taxon>
        <taxon>Liliopsida</taxon>
        <taxon>Poales</taxon>
        <taxon>Bromeliaceae</taxon>
        <taxon>Bromelioideae</taxon>
        <taxon>Ananas</taxon>
    </lineage>
</organism>
<dbReference type="SUPFAM" id="SSF47954">
    <property type="entry name" value="Cyclin-like"/>
    <property type="match status" value="1"/>
</dbReference>
<evidence type="ECO:0000259" key="6">
    <source>
        <dbReference type="Pfam" id="PF00134"/>
    </source>
</evidence>
<dbReference type="InterPro" id="IPR039361">
    <property type="entry name" value="Cyclin"/>
</dbReference>
<protein>
    <submittedName>
        <fullName evidence="8">Cyclin-D3-2</fullName>
    </submittedName>
</protein>
<proteinExistence type="predicted"/>
<evidence type="ECO:0000256" key="5">
    <source>
        <dbReference type="SAM" id="SignalP"/>
    </source>
</evidence>
<reference evidence="8 9" key="1">
    <citation type="journal article" date="2016" name="DNA Res.">
        <title>The draft genome of MD-2 pineapple using hybrid error correction of long reads.</title>
        <authorList>
            <person name="Redwan R.M."/>
            <person name="Saidin A."/>
            <person name="Kumar S.V."/>
        </authorList>
    </citation>
    <scope>NUCLEOTIDE SEQUENCE [LARGE SCALE GENOMIC DNA]</scope>
    <source>
        <strain evidence="9">cv. MD2</strain>
        <tissue evidence="8">Leaf</tissue>
    </source>
</reference>
<keyword evidence="3" id="KW-0131">Cell cycle</keyword>
<dbReference type="EMBL" id="LSRQ01003599">
    <property type="protein sequence ID" value="OAY71158.1"/>
    <property type="molecule type" value="Genomic_DNA"/>
</dbReference>